<dbReference type="VEuPathDB" id="MicrosporidiaDB:VCUG_01098"/>
<dbReference type="OMA" id="HRNGDFF"/>
<sequence length="764" mass="89107">MVNCDKQLQAEIKKINRRMQKNGCDVGNAHVTVNSLTERGGVSYNTSTAERPRYIREYFRKKDVKILHRAILDPHVKLNEKIKMWEILIDSTKNEQIKAEYVVASGIRTKEMMKRLFTWKLQVEVVIGLFVEEKIRCNEIFVYILENYVNGNVISIDMADDGKISLKSEHRKDGSICYSNCGGSTVYPVENNSRAFNLSTGTFPENDNHIDDISGLDSSSLIKTFAEHFVRLSPKNILRILAASTKTIRLPGAALTTSLLQKIKLKKGETLPKYVETLCMQCRDNDDLIYECYNTIKNCRLRYDFVKELFVTSDEHATMMKIRELLKIYYRTVVKNRENVVGHVKEMVKSGTGHRIGSRAVDTVTETINDNDRMCQDRTVEIVNYDEEEAFAETVALNRVKKTLAAFVKKYPRKRHIYKDAMFTLHHMNKDYISALELVKKEKSNRKYRCMLKISKELALNEIDKALEIRQDKELEMLRLRVICNKSKAFVMNFELPHEHKNNKQEIKNSTENAKLGVQSEKGGNGKQVNETYANYRLSIVKMCNMAEKWDDDGLNLFSMRYMKEINDNSSFDAFFARIRKTEFVFYEKYVFLKRNDEWKRAVQVLKSGLKATKSSFLHHEYLFVTNKLHRISFMRSNSNISLYFKAKTIINGAYAGWQCDVLNILGNVLHRNGDFFIIYFYALLSMLFEECSDGHVDGDGILKYFFNNLYFYISMGNWKGYYFVQMMDYLEDDTLKKLCYGIELMKKDRTFHTLKNEQKTVNQ</sequence>
<reference evidence="2" key="1">
    <citation type="submission" date="2011-03" db="EMBL/GenBank/DDBJ databases">
        <title>The genome sequence of Vavraia culicis strain floridensis.</title>
        <authorList>
            <consortium name="The Broad Institute Genome Sequencing Platform"/>
            <person name="Cuomo C."/>
            <person name="Becnel J."/>
            <person name="Sanscrainte N."/>
            <person name="Young S.K."/>
            <person name="Zeng Q."/>
            <person name="Gargeya S."/>
            <person name="Fitzgerald M."/>
            <person name="Haas B."/>
            <person name="Abouelleil A."/>
            <person name="Alvarado L."/>
            <person name="Arachchi H.M."/>
            <person name="Berlin A."/>
            <person name="Chapman S.B."/>
            <person name="Gearin G."/>
            <person name="Goldberg J."/>
            <person name="Griggs A."/>
            <person name="Gujja S."/>
            <person name="Hansen M."/>
            <person name="Heiman D."/>
            <person name="Howarth C."/>
            <person name="Larimer J."/>
            <person name="Lui A."/>
            <person name="MacDonald P.J.P."/>
            <person name="McCowen C."/>
            <person name="Montmayeur A."/>
            <person name="Murphy C."/>
            <person name="Neiman D."/>
            <person name="Pearson M."/>
            <person name="Priest M."/>
            <person name="Roberts A."/>
            <person name="Saif S."/>
            <person name="Shea T."/>
            <person name="Sisk P."/>
            <person name="Stolte C."/>
            <person name="Sykes S."/>
            <person name="Wortman J."/>
            <person name="Nusbaum C."/>
            <person name="Birren B."/>
        </authorList>
    </citation>
    <scope>NUCLEOTIDE SEQUENCE [LARGE SCALE GENOMIC DNA]</scope>
    <source>
        <strain evidence="2">floridensis</strain>
    </source>
</reference>
<dbReference type="GeneID" id="19878980"/>
<proteinExistence type="predicted"/>
<dbReference type="RefSeq" id="XP_008074117.1">
    <property type="nucleotide sequence ID" value="XM_008075926.1"/>
</dbReference>
<dbReference type="HOGENOM" id="CLU_409168_0_0_1"/>
<dbReference type="Proteomes" id="UP000011081">
    <property type="component" value="Unassembled WGS sequence"/>
</dbReference>
<organism evidence="1 2">
    <name type="scientific">Vavraia culicis (isolate floridensis)</name>
    <name type="common">Microsporidian parasite</name>
    <dbReference type="NCBI Taxonomy" id="948595"/>
    <lineage>
        <taxon>Eukaryota</taxon>
        <taxon>Fungi</taxon>
        <taxon>Fungi incertae sedis</taxon>
        <taxon>Microsporidia</taxon>
        <taxon>Pleistophoridae</taxon>
        <taxon>Vavraia</taxon>
    </lineage>
</organism>
<dbReference type="InParanoid" id="L2GVS7"/>
<keyword evidence="2" id="KW-1185">Reference proteome</keyword>
<dbReference type="OrthoDB" id="10412670at2759"/>
<accession>L2GVS7</accession>
<evidence type="ECO:0000313" key="1">
    <source>
        <dbReference type="EMBL" id="ELA47447.1"/>
    </source>
</evidence>
<name>L2GVS7_VAVCU</name>
<dbReference type="EMBL" id="GL877418">
    <property type="protein sequence ID" value="ELA47447.1"/>
    <property type="molecule type" value="Genomic_DNA"/>
</dbReference>
<protein>
    <submittedName>
        <fullName evidence="1">Uncharacterized protein</fullName>
    </submittedName>
</protein>
<dbReference type="AlphaFoldDB" id="L2GVS7"/>
<evidence type="ECO:0000313" key="2">
    <source>
        <dbReference type="Proteomes" id="UP000011081"/>
    </source>
</evidence>
<gene>
    <name evidence="1" type="ORF">VCUG_01098</name>
</gene>